<gene>
    <name evidence="1" type="ORF">JZM60_00835</name>
</gene>
<proteinExistence type="predicted"/>
<protein>
    <submittedName>
        <fullName evidence="1">Uncharacterized protein</fullName>
    </submittedName>
</protein>
<dbReference type="EMBL" id="CP071382">
    <property type="protein sequence ID" value="QSV45874.1"/>
    <property type="molecule type" value="Genomic_DNA"/>
</dbReference>
<evidence type="ECO:0000313" key="2">
    <source>
        <dbReference type="Proteomes" id="UP000663651"/>
    </source>
</evidence>
<sequence>MFHIPKGEPLENMRPPASPDLAQLENRLKEMSVNFLGKAGPRMLEKLLGDLGGRAALQDPANVARFLDMLEKNARLLTGSSRVQEMLNAFRNELQNGLVN</sequence>
<evidence type="ECO:0000313" key="1">
    <source>
        <dbReference type="EMBL" id="QSV45874.1"/>
    </source>
</evidence>
<name>A0ABX7Q3C6_9BACT</name>
<accession>A0ABX7Q3C6</accession>
<reference evidence="1 2" key="1">
    <citation type="submission" date="2021-03" db="EMBL/GenBank/DDBJ databases">
        <title>Geobacter metallireducens gen. nov. sp. nov., a microorganism capable of coupling the complete oxidation of organic compounds to the reduction of iron and other metals.</title>
        <authorList>
            <person name="Li Y."/>
        </authorList>
    </citation>
    <scope>NUCLEOTIDE SEQUENCE [LARGE SCALE GENOMIC DNA]</scope>
    <source>
        <strain evidence="1 2">Jerry-YX</strain>
    </source>
</reference>
<organism evidence="1 2">
    <name type="scientific">Geobacter benzoatilyticus</name>
    <dbReference type="NCBI Taxonomy" id="2815309"/>
    <lineage>
        <taxon>Bacteria</taxon>
        <taxon>Pseudomonadati</taxon>
        <taxon>Thermodesulfobacteriota</taxon>
        <taxon>Desulfuromonadia</taxon>
        <taxon>Geobacterales</taxon>
        <taxon>Geobacteraceae</taxon>
        <taxon>Geobacter</taxon>
    </lineage>
</organism>
<dbReference type="RefSeq" id="WP_207163665.1">
    <property type="nucleotide sequence ID" value="NZ_CP071382.1"/>
</dbReference>
<dbReference type="Proteomes" id="UP000663651">
    <property type="component" value="Chromosome"/>
</dbReference>
<keyword evidence="2" id="KW-1185">Reference proteome</keyword>